<dbReference type="GeneID" id="46922088"/>
<dbReference type="REBASE" id="201614">
    <property type="entry name" value="Cla13004MrrP"/>
</dbReference>
<dbReference type="InterPro" id="IPR011856">
    <property type="entry name" value="tRNA_endonuc-like_dom_sf"/>
</dbReference>
<dbReference type="Proteomes" id="UP000202031">
    <property type="component" value="Chromosome"/>
</dbReference>
<feature type="domain" description="Restriction endonuclease type IV Mrr" evidence="1">
    <location>
        <begin position="145"/>
        <end position="261"/>
    </location>
</feature>
<gene>
    <name evidence="3" type="ORF">CLAN_1628</name>
</gene>
<dbReference type="EMBL" id="CP015578">
    <property type="protein sequence ID" value="ARQ98335.1"/>
    <property type="molecule type" value="Genomic_DNA"/>
</dbReference>
<dbReference type="Gene3D" id="3.40.1350.10">
    <property type="match status" value="1"/>
</dbReference>
<dbReference type="SUPFAM" id="SSF52980">
    <property type="entry name" value="Restriction endonuclease-like"/>
    <property type="match status" value="1"/>
</dbReference>
<dbReference type="RefSeq" id="WP_059434219.1">
    <property type="nucleotide sequence ID" value="NZ_CP015578.1"/>
</dbReference>
<accession>A0A1X9SQ57</accession>
<proteinExistence type="predicted"/>
<reference evidence="4" key="2">
    <citation type="journal article" date="2017" name="Genome Biol. Evol.">
        <title>Comparative genomic analysis identifies a Campylobacter clade deficient in selenium metabolism.</title>
        <authorList>
            <person name="Miller W.G."/>
            <person name="Yee E."/>
            <person name="Lopes B.S."/>
            <person name="Chapman M.H."/>
            <person name="Huynh S."/>
            <person name="Bono J.L."/>
            <person name="Parker C.T."/>
            <person name="Strachan N.J.C."/>
            <person name="Forbes K.J."/>
        </authorList>
    </citation>
    <scope>NUCLEOTIDE SEQUENCE [LARGE SCALE GENOMIC DNA]</scope>
    <source>
        <strain evidence="4">NCTC 13004</strain>
    </source>
</reference>
<dbReference type="PANTHER" id="PTHR30015">
    <property type="entry name" value="MRR RESTRICTION SYSTEM PROTEIN"/>
    <property type="match status" value="1"/>
</dbReference>
<evidence type="ECO:0000313" key="3">
    <source>
        <dbReference type="EMBL" id="ARQ98335.1"/>
    </source>
</evidence>
<protein>
    <submittedName>
        <fullName evidence="3">Mrr restriction system protein</fullName>
    </submittedName>
</protein>
<dbReference type="InterPro" id="IPR025745">
    <property type="entry name" value="Mrr-like_N_dom"/>
</dbReference>
<dbReference type="InterPro" id="IPR052906">
    <property type="entry name" value="Type_IV_Methyl-Rstrct_Enzyme"/>
</dbReference>
<dbReference type="PANTHER" id="PTHR30015:SF7">
    <property type="entry name" value="TYPE IV METHYL-DIRECTED RESTRICTION ENZYME ECOKMRR"/>
    <property type="match status" value="1"/>
</dbReference>
<feature type="domain" description="Restriction system protein Mrr-like N-terminal" evidence="2">
    <location>
        <begin position="6"/>
        <end position="92"/>
    </location>
</feature>
<dbReference type="InterPro" id="IPR011335">
    <property type="entry name" value="Restrct_endonuc-II-like"/>
</dbReference>
<evidence type="ECO:0000313" key="4">
    <source>
        <dbReference type="Proteomes" id="UP000202031"/>
    </source>
</evidence>
<dbReference type="GO" id="GO:0003677">
    <property type="term" value="F:DNA binding"/>
    <property type="evidence" value="ECO:0007669"/>
    <property type="project" value="InterPro"/>
</dbReference>
<organism evidence="3 4">
    <name type="scientific">Campylobacter lanienae NCTC 13004</name>
    <dbReference type="NCBI Taxonomy" id="1031753"/>
    <lineage>
        <taxon>Bacteria</taxon>
        <taxon>Pseudomonadati</taxon>
        <taxon>Campylobacterota</taxon>
        <taxon>Epsilonproteobacteria</taxon>
        <taxon>Campylobacterales</taxon>
        <taxon>Campylobacteraceae</taxon>
        <taxon>Campylobacter</taxon>
    </lineage>
</organism>
<dbReference type="GO" id="GO:0009307">
    <property type="term" value="P:DNA restriction-modification system"/>
    <property type="evidence" value="ECO:0007669"/>
    <property type="project" value="InterPro"/>
</dbReference>
<name>A0A1X9SQ57_9BACT</name>
<dbReference type="InterPro" id="IPR007560">
    <property type="entry name" value="Restrct_endonuc_IV_Mrr"/>
</dbReference>
<dbReference type="AlphaFoldDB" id="A0A1X9SQ57"/>
<dbReference type="Pfam" id="PF14338">
    <property type="entry name" value="Mrr_N"/>
    <property type="match status" value="1"/>
</dbReference>
<dbReference type="KEGG" id="clx:CLAN_1628"/>
<sequence>MVPKFNEMAFVILKFAMSKDVFTRQDVYAFVADYYKFSQEDLEKTTKRGQQLYKNRADWAITYLMGSDKTNGSINRIMRGEYKITEFGIQLSKDENKFNKWFYDKTPTNQNLVDDIQTPDENLEANIEEIHLEVKDEIISRILEREPRFFENLALELMKKIGYDVGGSSLTQNGADGGIDGIINEDLFGFSKIYIQAKRYDKGKIGRDALQAFAGALSNKPTTKGLFITTSTFTKEAIEFAKEHQNYSIVLIDKYRLTDLMLKYEVGVEVKEIKKIYKIDADFFEQEI</sequence>
<dbReference type="Pfam" id="PF04471">
    <property type="entry name" value="Mrr_cat"/>
    <property type="match status" value="1"/>
</dbReference>
<evidence type="ECO:0000259" key="2">
    <source>
        <dbReference type="Pfam" id="PF14338"/>
    </source>
</evidence>
<dbReference type="GO" id="GO:0015666">
    <property type="term" value="F:restriction endodeoxyribonuclease activity"/>
    <property type="evidence" value="ECO:0007669"/>
    <property type="project" value="TreeGrafter"/>
</dbReference>
<reference evidence="4" key="1">
    <citation type="journal article" date="2017" name="Genome Biol. Evol.">
        <title>Comparative Genomic Analysis Identifies a Campylobacter Clade Deficient in Selenium Metabolism.</title>
        <authorList>
            <person name="Miller W.G."/>
            <person name="Yee E."/>
            <person name="Lopes B.S."/>
            <person name="Chapman M.H."/>
            <person name="Huynh S."/>
            <person name="Bono J.L."/>
            <person name="Parker C.T."/>
            <person name="Strachan N.J.C."/>
            <person name="Forbes K.J."/>
        </authorList>
    </citation>
    <scope>NUCLEOTIDE SEQUENCE [LARGE SCALE GENOMIC DNA]</scope>
    <source>
        <strain evidence="4">NCTC 13004</strain>
    </source>
</reference>
<evidence type="ECO:0000259" key="1">
    <source>
        <dbReference type="Pfam" id="PF04471"/>
    </source>
</evidence>